<dbReference type="Proteomes" id="UP001470230">
    <property type="component" value="Unassembled WGS sequence"/>
</dbReference>
<accession>A0ABR2I801</accession>
<proteinExistence type="predicted"/>
<dbReference type="InterPro" id="IPR011047">
    <property type="entry name" value="Quinoprotein_ADH-like_sf"/>
</dbReference>
<keyword evidence="2" id="KW-1185">Reference proteome</keyword>
<dbReference type="Gene3D" id="2.130.10.10">
    <property type="entry name" value="YVTN repeat-like/Quinoprotein amine dehydrogenase"/>
    <property type="match status" value="2"/>
</dbReference>
<dbReference type="PANTHER" id="PTHR19932:SF10">
    <property type="entry name" value="WD REPEAT AND HMG-BOX DNA-BINDING PROTEIN 1"/>
    <property type="match status" value="1"/>
</dbReference>
<dbReference type="SUPFAM" id="SSF50998">
    <property type="entry name" value="Quinoprotein alcohol dehydrogenase-like"/>
    <property type="match status" value="1"/>
</dbReference>
<comment type="caution">
    <text evidence="1">The sequence shown here is derived from an EMBL/GenBank/DDBJ whole genome shotgun (WGS) entry which is preliminary data.</text>
</comment>
<reference evidence="1 2" key="1">
    <citation type="submission" date="2024-04" db="EMBL/GenBank/DDBJ databases">
        <title>Tritrichomonas musculus Genome.</title>
        <authorList>
            <person name="Alves-Ferreira E."/>
            <person name="Grigg M."/>
            <person name="Lorenzi H."/>
            <person name="Galac M."/>
        </authorList>
    </citation>
    <scope>NUCLEOTIDE SEQUENCE [LARGE SCALE GENOMIC DNA]</scope>
    <source>
        <strain evidence="1 2">EAF2021</strain>
    </source>
</reference>
<sequence>MEENNNVQFPAPLSVGFYGWNDLSCPRLKYTKFLAIKWDSSLKDKSDVWSDPDISNIIFAGTKKGVILAYKITSNGNQLKNIEPLCFLFGHSLPITSLVKCKQSLYDLCVASLSSDGTISLISVIDLTIIKNSVRLFSENSQDLSLHQTNMRLAIASQTFGTIEIADIYDEKILMRIEGFSSTIYTLISYGSLSAVACIDGSASVFSFTSKTIECLYSFKRNENPPCFSIFSPHFIFLLVISPKQWSLHISDSSLHTEELRETEDSYSNGGWVNDSIFYLQTSEGRFEMWTIPQLDNADEISVVENLKISQSFFTVQTKETADIIKTLMANKKMTADDESSLKSKVKQPKLVFQCDRVIGPIAVTQEGFIISSSSFEPTKETRMNSDSNLRVRSVVFCRDTLGGMACSDLSEIYKSDVICRCAVGDPISSEARIMKDYTIWVNDRQIGKHEGAKMLFSPGQSSAFFTFSRDGSVKAFSEEQFITSFYDLSEPISHLQYVDERDWIIVIGKHSSFSVISTRSMQSVALCTGHNSPVIQVSYSNGMLHALCSSAMLYSWNVEGQLVSKRMVKFQKPASEFGFISGSNESQVFASNESIDNQFALTSSSESISKKNSSKSFASNQDISSSSLSASSAFISSNLLNGRYDFDSIFNGNTKLNQEQFYRIQSLVMPNCQTYAIVIDVYKFLSIYKKYSSFNVHSNPELLLLVLLWKRHVGCDKVHIEFPEKLTTILNNLNLTLAGDNFTVTVPISKKIYQISEPYQKVDDNEIIHFEDFNFNKKISFCFSPLTTSIHVVAASALAQCFISMSNNENLLMLSSLSQTMSTDLLDACKEMIKPSIPALASYFLFQSENLYIILLNYLSFLTSSFDEQMSTNVLFNIEHLFGNWNIILPFVLFHSSRFPTLPKLFSQEVEKHLFPTILQNQEIFVLLKNCFATFSKNINDIDGFFQKLISECIQNNNRIESQLISLAVIRPFEFFNSAIEIQSSKSETTNLILLMVKKMINPDRTILMSMVCHAISMQKNGFFVNIEEIFSTIMKNNLFFSFSKNFAAFGDITGYLHMISMDSGSNVWATKKIKDSQNNNNNNNNDDQNQILFVSFSPSGSRLIFVDSEFDITWMSINLNVKQNSKEKFVIIGSYNMKKKIAASEISWKSEGTVVFLKNQKVIFETSFPKMSFFEKVADKFVSFQ</sequence>
<dbReference type="EMBL" id="JAPFFF010000019">
    <property type="protein sequence ID" value="KAK8858243.1"/>
    <property type="molecule type" value="Genomic_DNA"/>
</dbReference>
<gene>
    <name evidence="1" type="ORF">M9Y10_013344</name>
</gene>
<organism evidence="1 2">
    <name type="scientific">Tritrichomonas musculus</name>
    <dbReference type="NCBI Taxonomy" id="1915356"/>
    <lineage>
        <taxon>Eukaryota</taxon>
        <taxon>Metamonada</taxon>
        <taxon>Parabasalia</taxon>
        <taxon>Tritrichomonadida</taxon>
        <taxon>Tritrichomonadidae</taxon>
        <taxon>Tritrichomonas</taxon>
    </lineage>
</organism>
<evidence type="ECO:0000313" key="1">
    <source>
        <dbReference type="EMBL" id="KAK8858243.1"/>
    </source>
</evidence>
<protein>
    <recommendedName>
        <fullName evidence="3">BEACH domain-containing protein</fullName>
    </recommendedName>
</protein>
<evidence type="ECO:0000313" key="2">
    <source>
        <dbReference type="Proteomes" id="UP001470230"/>
    </source>
</evidence>
<dbReference type="InterPro" id="IPR015943">
    <property type="entry name" value="WD40/YVTN_repeat-like_dom_sf"/>
</dbReference>
<name>A0ABR2I801_9EUKA</name>
<evidence type="ECO:0008006" key="3">
    <source>
        <dbReference type="Google" id="ProtNLM"/>
    </source>
</evidence>
<dbReference type="PANTHER" id="PTHR19932">
    <property type="entry name" value="WD REPEAT AND HMG-BOX DNA BINDING PROTEIN"/>
    <property type="match status" value="1"/>
</dbReference>